<dbReference type="KEGG" id="csy:CENSYa_0729"/>
<sequence>MLWMTRGESAGLYRIIDDIADQQLPKSEMVEMAENIKGMRAEMKTESEKTREVLGKMRAEMKTESEKTREVFSGIAKTLKSLDGKLDSIPGPSGPKRPDQ</sequence>
<evidence type="ECO:0000313" key="1">
    <source>
        <dbReference type="EMBL" id="ABK77362.1"/>
    </source>
</evidence>
<keyword evidence="2" id="KW-1185">Reference proteome</keyword>
<accession>A0RVJ5</accession>
<name>A0RVJ5_CENSY</name>
<dbReference type="STRING" id="414004.CENSYa_0729"/>
<organism evidence="1 2">
    <name type="scientific">Cenarchaeum symbiosum (strain A)</name>
    <dbReference type="NCBI Taxonomy" id="414004"/>
    <lineage>
        <taxon>Archaea</taxon>
        <taxon>Nitrososphaerota</taxon>
        <taxon>Candidatus Cenarchaeales</taxon>
        <taxon>Candidatus Cenarchaeaceae</taxon>
        <taxon>Candidatus Cenarchaeum</taxon>
    </lineage>
</organism>
<protein>
    <submittedName>
        <fullName evidence="1">Uncharacterized protein</fullName>
    </submittedName>
</protein>
<gene>
    <name evidence="1" type="ordered locus">CENSYa_0729</name>
</gene>
<dbReference type="HOGENOM" id="CLU_176726_0_0_2"/>
<dbReference type="EnsemblBacteria" id="ABK77362">
    <property type="protein sequence ID" value="ABK77362"/>
    <property type="gene ID" value="CENSYa_0729"/>
</dbReference>
<proteinExistence type="predicted"/>
<dbReference type="AlphaFoldDB" id="A0RVJ5"/>
<dbReference type="Proteomes" id="UP000000758">
    <property type="component" value="Chromosome"/>
</dbReference>
<dbReference type="EMBL" id="DP000238">
    <property type="protein sequence ID" value="ABK77362.1"/>
    <property type="molecule type" value="Genomic_DNA"/>
</dbReference>
<evidence type="ECO:0000313" key="2">
    <source>
        <dbReference type="Proteomes" id="UP000000758"/>
    </source>
</evidence>
<reference evidence="1 2" key="1">
    <citation type="journal article" date="2006" name="Proc. Natl. Acad. Sci. U.S.A.">
        <title>Genomic analysis of the uncultivated marine crenarchaeote Cenarchaeum symbiosum.</title>
        <authorList>
            <person name="Hallam S.J."/>
            <person name="Konstantinidis K.T."/>
            <person name="Putnam N."/>
            <person name="Schleper C."/>
            <person name="Watanabe Y."/>
            <person name="Sugahara J."/>
            <person name="Preston C."/>
            <person name="de la Torre J."/>
            <person name="Richardson P.M."/>
            <person name="DeLong E.F."/>
        </authorList>
    </citation>
    <scope>NUCLEOTIDE SEQUENCE [LARGE SCALE GENOMIC DNA]</scope>
    <source>
        <strain evidence="2">A</strain>
    </source>
</reference>